<accession>A0A387HDM6</accession>
<dbReference type="EMBL" id="CP032698">
    <property type="protein sequence ID" value="AYG78807.1"/>
    <property type="molecule type" value="Genomic_DNA"/>
</dbReference>
<dbReference type="GO" id="GO:0000272">
    <property type="term" value="P:polysaccharide catabolic process"/>
    <property type="evidence" value="ECO:0007669"/>
    <property type="project" value="UniProtKB-KW"/>
</dbReference>
<dbReference type="RefSeq" id="WP_120720001.1">
    <property type="nucleotide sequence ID" value="NZ_CP032698.1"/>
</dbReference>
<evidence type="ECO:0000259" key="6">
    <source>
        <dbReference type="PROSITE" id="PS50853"/>
    </source>
</evidence>
<dbReference type="InterPro" id="IPR010126">
    <property type="entry name" value="Esterase_phb"/>
</dbReference>
<dbReference type="NCBIfam" id="TIGR01840">
    <property type="entry name" value="esterase_phb"/>
    <property type="match status" value="1"/>
</dbReference>
<dbReference type="Proteomes" id="UP000271554">
    <property type="component" value="Chromosome"/>
</dbReference>
<dbReference type="InterPro" id="IPR013783">
    <property type="entry name" value="Ig-like_fold"/>
</dbReference>
<dbReference type="SUPFAM" id="SSF49265">
    <property type="entry name" value="Fibronectin type III"/>
    <property type="match status" value="1"/>
</dbReference>
<keyword evidence="2 7" id="KW-0378">Hydrolase</keyword>
<dbReference type="SMART" id="SM00060">
    <property type="entry name" value="FN3"/>
    <property type="match status" value="1"/>
</dbReference>
<dbReference type="InterPro" id="IPR050955">
    <property type="entry name" value="Plant_Biomass_Hydrol_Est"/>
</dbReference>
<keyword evidence="1" id="KW-0732">Signal</keyword>
<dbReference type="PANTHER" id="PTHR43037">
    <property type="entry name" value="UNNAMED PRODUCT-RELATED"/>
    <property type="match status" value="1"/>
</dbReference>
<reference evidence="7 8" key="1">
    <citation type="submission" date="2018-10" db="EMBL/GenBank/DDBJ databases">
        <title>Relationship between Morphology and Antimicrobial Activity in Streptomyces.</title>
        <authorList>
            <person name="Kang H.J."/>
            <person name="Kim S.B."/>
        </authorList>
    </citation>
    <scope>NUCLEOTIDE SEQUENCE [LARGE SCALE GENOMIC DNA]</scope>
    <source>
        <strain evidence="7 8">BH38</strain>
    </source>
</reference>
<evidence type="ECO:0000256" key="1">
    <source>
        <dbReference type="ARBA" id="ARBA00022729"/>
    </source>
</evidence>
<dbReference type="Pfam" id="PF10503">
    <property type="entry name" value="Esterase_PHB"/>
    <property type="match status" value="1"/>
</dbReference>
<sequence>MTVHATGPGTHTGPGPGTHTGPGPGTGTHTGTGRQRRRAWLRRASAPLAVALLALLGPAASPQQASAASELTRVTNFGSNPGNLAMYAYAPANLPANAPLVIALHGCTQSAADYHSHAGWQKFADQWGFAVVYPETNSANNSLSCFSWFDATKSTRDRGEAASVKQMVDHALAQYRSDPGRVFVTGLSAGGGMAADLLADYPDVFAGGSIDSGLPAQCATTSSGAGACQYQKQNLTPKQWGDKVRGSDPGYAGPWPRVAIWQGGADTTVVPANGTESRDQWTDAWGIGQTPSTTENLPGSTTRITYNDSTGRAAVALYSIAGMQHGLAVHPGSAADQCGTTGTYYLDTICSTYYTAKFWDLDGSDGTPGGLPAPTGLKVTAVTDASVSLSWDAMDRAGSYVVLRDGARAGTTNTTTFTEGALAPGTSYRYTVAAVDSAGVQGPASAAVTATTSGGGTHPCFTDNNYRQVAAGRAHQSGGYAYADGSNQNMGLYNVAVTHTLEQTSPGSYIIADAGCPSR</sequence>
<dbReference type="KEGG" id="shun:DWB77_00916"/>
<dbReference type="InterPro" id="IPR036116">
    <property type="entry name" value="FN3_sf"/>
</dbReference>
<dbReference type="EC" id="3.2.1.14" evidence="7"/>
<feature type="region of interest" description="Disordered" evidence="5">
    <location>
        <begin position="1"/>
        <end position="37"/>
    </location>
</feature>
<dbReference type="Pfam" id="PF00041">
    <property type="entry name" value="fn3"/>
    <property type="match status" value="1"/>
</dbReference>
<dbReference type="InterPro" id="IPR029058">
    <property type="entry name" value="AB_hydrolase_fold"/>
</dbReference>
<evidence type="ECO:0000256" key="4">
    <source>
        <dbReference type="ARBA" id="ARBA00023326"/>
    </source>
</evidence>
<proteinExistence type="predicted"/>
<evidence type="ECO:0000256" key="2">
    <source>
        <dbReference type="ARBA" id="ARBA00022801"/>
    </source>
</evidence>
<dbReference type="InterPro" id="IPR003961">
    <property type="entry name" value="FN3_dom"/>
</dbReference>
<evidence type="ECO:0000313" key="8">
    <source>
        <dbReference type="Proteomes" id="UP000271554"/>
    </source>
</evidence>
<evidence type="ECO:0000256" key="3">
    <source>
        <dbReference type="ARBA" id="ARBA00023295"/>
    </source>
</evidence>
<dbReference type="PROSITE" id="PS50853">
    <property type="entry name" value="FN3"/>
    <property type="match status" value="1"/>
</dbReference>
<name>A0A387HDM6_9ACTN</name>
<dbReference type="PANTHER" id="PTHR43037:SF1">
    <property type="entry name" value="BLL1128 PROTEIN"/>
    <property type="match status" value="1"/>
</dbReference>
<gene>
    <name evidence="7" type="primary">chiC</name>
    <name evidence="7" type="ORF">DWB77_00916</name>
</gene>
<dbReference type="SUPFAM" id="SSF53474">
    <property type="entry name" value="alpha/beta-Hydrolases"/>
    <property type="match status" value="2"/>
</dbReference>
<keyword evidence="3 7" id="KW-0326">Glycosidase</keyword>
<feature type="domain" description="Fibronectin type-III" evidence="6">
    <location>
        <begin position="373"/>
        <end position="455"/>
    </location>
</feature>
<dbReference type="Gene3D" id="3.40.50.1820">
    <property type="entry name" value="alpha/beta hydrolase"/>
    <property type="match status" value="1"/>
</dbReference>
<organism evidence="7 8">
    <name type="scientific">Streptomyces hundungensis</name>
    <dbReference type="NCBI Taxonomy" id="1077946"/>
    <lineage>
        <taxon>Bacteria</taxon>
        <taxon>Bacillati</taxon>
        <taxon>Actinomycetota</taxon>
        <taxon>Actinomycetes</taxon>
        <taxon>Kitasatosporales</taxon>
        <taxon>Streptomycetaceae</taxon>
        <taxon>Streptomyces</taxon>
    </lineage>
</organism>
<evidence type="ECO:0000256" key="5">
    <source>
        <dbReference type="SAM" id="MobiDB-lite"/>
    </source>
</evidence>
<keyword evidence="8" id="KW-1185">Reference proteome</keyword>
<dbReference type="GO" id="GO:0008843">
    <property type="term" value="F:endochitinase activity"/>
    <property type="evidence" value="ECO:0007669"/>
    <property type="project" value="UniProtKB-EC"/>
</dbReference>
<dbReference type="OrthoDB" id="9767239at2"/>
<dbReference type="AlphaFoldDB" id="A0A387HDM6"/>
<dbReference type="CDD" id="cd00063">
    <property type="entry name" value="FN3"/>
    <property type="match status" value="1"/>
</dbReference>
<dbReference type="GO" id="GO:0005576">
    <property type="term" value="C:extracellular region"/>
    <property type="evidence" value="ECO:0007669"/>
    <property type="project" value="InterPro"/>
</dbReference>
<feature type="compositionally biased region" description="Gly residues" evidence="5">
    <location>
        <begin position="10"/>
        <end position="30"/>
    </location>
</feature>
<protein>
    <submittedName>
        <fullName evidence="7">Chitinase C</fullName>
        <ecNumber evidence="7">3.2.1.14</ecNumber>
    </submittedName>
</protein>
<evidence type="ECO:0000313" key="7">
    <source>
        <dbReference type="EMBL" id="AYG78807.1"/>
    </source>
</evidence>
<dbReference type="Gene3D" id="2.60.40.10">
    <property type="entry name" value="Immunoglobulins"/>
    <property type="match status" value="1"/>
</dbReference>
<keyword evidence="4" id="KW-0119">Carbohydrate metabolism</keyword>
<keyword evidence="4" id="KW-0624">Polysaccharide degradation</keyword>